<dbReference type="STRING" id="587909.SAMN05421810_1103"/>
<dbReference type="RefSeq" id="WP_092534565.1">
    <property type="nucleotide sequence ID" value="NZ_FOWW01000010.1"/>
</dbReference>
<dbReference type="PANTHER" id="PTHR30269:SF37">
    <property type="entry name" value="MEMBRANE TRANSPORTER PROTEIN"/>
    <property type="match status" value="1"/>
</dbReference>
<dbReference type="Proteomes" id="UP000198727">
    <property type="component" value="Unassembled WGS sequence"/>
</dbReference>
<feature type="transmembrane region" description="Helical" evidence="8">
    <location>
        <begin position="122"/>
        <end position="141"/>
    </location>
</feature>
<evidence type="ECO:0000256" key="1">
    <source>
        <dbReference type="ARBA" id="ARBA00004651"/>
    </source>
</evidence>
<feature type="transmembrane region" description="Helical" evidence="8">
    <location>
        <begin position="96"/>
        <end position="115"/>
    </location>
</feature>
<evidence type="ECO:0000256" key="6">
    <source>
        <dbReference type="ARBA" id="ARBA00022989"/>
    </source>
</evidence>
<keyword evidence="3" id="KW-0813">Transport</keyword>
<dbReference type="AlphaFoldDB" id="A0A1I5ZNM2"/>
<keyword evidence="7 8" id="KW-0472">Membrane</keyword>
<sequence>MWGVVFVAGAVVLVGALVQGAVGYGMNLVAAPLLALLDPALVPVPLLLVASGHAVLAMAREPADTDWRGVGWAMLGRLPGTALGVLAVATLPQRPFTALVGAAVLICVVLSVTAWRPRPVPGALIVAGVASGTLGTAASIGGPPIALLYQHDTGPRIRGTMAAVFAGGSLLSIGGLALGGQIGPRHLLLAAALLPFLVLGFLLSGPVRRVLDGRIRYAVLTVASASAVTLLVRSAVS</sequence>
<evidence type="ECO:0000256" key="8">
    <source>
        <dbReference type="RuleBase" id="RU363041"/>
    </source>
</evidence>
<accession>A0A1I5ZNM2</accession>
<evidence type="ECO:0000256" key="4">
    <source>
        <dbReference type="ARBA" id="ARBA00022475"/>
    </source>
</evidence>
<reference evidence="10" key="1">
    <citation type="submission" date="2016-10" db="EMBL/GenBank/DDBJ databases">
        <authorList>
            <person name="Varghese N."/>
            <person name="Submissions S."/>
        </authorList>
    </citation>
    <scope>NUCLEOTIDE SEQUENCE [LARGE SCALE GENOMIC DNA]</scope>
    <source>
        <strain evidence="10">CGMCC 4.5579</strain>
    </source>
</reference>
<feature type="transmembrane region" description="Helical" evidence="8">
    <location>
        <begin position="217"/>
        <end position="236"/>
    </location>
</feature>
<feature type="transmembrane region" description="Helical" evidence="8">
    <location>
        <begin position="161"/>
        <end position="180"/>
    </location>
</feature>
<dbReference type="InterPro" id="IPR052017">
    <property type="entry name" value="TSUP"/>
</dbReference>
<comment type="similarity">
    <text evidence="2 8">Belongs to the 4-toluene sulfonate uptake permease (TSUP) (TC 2.A.102) family.</text>
</comment>
<keyword evidence="4 8" id="KW-1003">Cell membrane</keyword>
<name>A0A1I5ZNM2_9PSEU</name>
<keyword evidence="6 8" id="KW-1133">Transmembrane helix</keyword>
<comment type="subcellular location">
    <subcellularLocation>
        <location evidence="1 8">Cell membrane</location>
        <topology evidence="1 8">Multi-pass membrane protein</topology>
    </subcellularLocation>
</comment>
<keyword evidence="5 8" id="KW-0812">Transmembrane</keyword>
<evidence type="ECO:0000313" key="9">
    <source>
        <dbReference type="EMBL" id="SFQ58076.1"/>
    </source>
</evidence>
<keyword evidence="10" id="KW-1185">Reference proteome</keyword>
<dbReference type="OrthoDB" id="5472127at2"/>
<dbReference type="Pfam" id="PF01925">
    <property type="entry name" value="TauE"/>
    <property type="match status" value="1"/>
</dbReference>
<dbReference type="InterPro" id="IPR002781">
    <property type="entry name" value="TM_pro_TauE-like"/>
</dbReference>
<protein>
    <recommendedName>
        <fullName evidence="8">Probable membrane transporter protein</fullName>
    </recommendedName>
</protein>
<organism evidence="9 10">
    <name type="scientific">Amycolatopsis arida</name>
    <dbReference type="NCBI Taxonomy" id="587909"/>
    <lineage>
        <taxon>Bacteria</taxon>
        <taxon>Bacillati</taxon>
        <taxon>Actinomycetota</taxon>
        <taxon>Actinomycetes</taxon>
        <taxon>Pseudonocardiales</taxon>
        <taxon>Pseudonocardiaceae</taxon>
        <taxon>Amycolatopsis</taxon>
    </lineage>
</organism>
<evidence type="ECO:0000256" key="5">
    <source>
        <dbReference type="ARBA" id="ARBA00022692"/>
    </source>
</evidence>
<evidence type="ECO:0000256" key="2">
    <source>
        <dbReference type="ARBA" id="ARBA00009142"/>
    </source>
</evidence>
<evidence type="ECO:0000256" key="7">
    <source>
        <dbReference type="ARBA" id="ARBA00023136"/>
    </source>
</evidence>
<gene>
    <name evidence="9" type="ORF">SAMN05421810_1103</name>
</gene>
<dbReference type="GO" id="GO:0005886">
    <property type="term" value="C:plasma membrane"/>
    <property type="evidence" value="ECO:0007669"/>
    <property type="project" value="UniProtKB-SubCell"/>
</dbReference>
<feature type="transmembrane region" description="Helical" evidence="8">
    <location>
        <begin position="70"/>
        <end position="90"/>
    </location>
</feature>
<evidence type="ECO:0000313" key="10">
    <source>
        <dbReference type="Proteomes" id="UP000198727"/>
    </source>
</evidence>
<feature type="transmembrane region" description="Helical" evidence="8">
    <location>
        <begin position="187"/>
        <end position="205"/>
    </location>
</feature>
<proteinExistence type="inferred from homology"/>
<dbReference type="PANTHER" id="PTHR30269">
    <property type="entry name" value="TRANSMEMBRANE PROTEIN YFCA"/>
    <property type="match status" value="1"/>
</dbReference>
<feature type="transmembrane region" description="Helical" evidence="8">
    <location>
        <begin position="36"/>
        <end position="58"/>
    </location>
</feature>
<dbReference type="EMBL" id="FOWW01000010">
    <property type="protein sequence ID" value="SFQ58076.1"/>
    <property type="molecule type" value="Genomic_DNA"/>
</dbReference>
<evidence type="ECO:0000256" key="3">
    <source>
        <dbReference type="ARBA" id="ARBA00022448"/>
    </source>
</evidence>